<comment type="caution">
    <text evidence="5">The sequence shown here is derived from an EMBL/GenBank/DDBJ whole genome shotgun (WGS) entry which is preliminary data.</text>
</comment>
<dbReference type="Pfam" id="PF07729">
    <property type="entry name" value="FCD"/>
    <property type="match status" value="1"/>
</dbReference>
<accession>A0A558GYH7</accession>
<dbReference type="Proteomes" id="UP000316500">
    <property type="component" value="Unassembled WGS sequence"/>
</dbReference>
<keyword evidence="2" id="KW-0238">DNA-binding</keyword>
<keyword evidence="1" id="KW-0805">Transcription regulation</keyword>
<dbReference type="GO" id="GO:0003700">
    <property type="term" value="F:DNA-binding transcription factor activity"/>
    <property type="evidence" value="ECO:0007669"/>
    <property type="project" value="InterPro"/>
</dbReference>
<protein>
    <submittedName>
        <fullName evidence="5">GntR family transcriptional regulator</fullName>
    </submittedName>
</protein>
<dbReference type="PANTHER" id="PTHR43537:SF51">
    <property type="entry name" value="HTH-TYPE TRANSCRIPTIONAL REGULATOR LGOR-RELATED"/>
    <property type="match status" value="1"/>
</dbReference>
<sequence length="216" mass="24048">MERVKRLPAITPESTGSAEIADKVRELILTGHFTPGEQVNEVHLASQLNLSRTPLREALQRLSQEGLLTGKRNRGLFMIELTKDDVGEIYRTRELLELTAAETITSRSAKRRQEVSARLVKIAMLLPEATAARDWASICRLDLRFHTKLVAEAGNSRLFRAYTTLAAESLICMRDLEGSYPTPGAWRDDHLAIAGMIASGSMDEVRSVLRKHLSAP</sequence>
<dbReference type="EMBL" id="VNFK01000009">
    <property type="protein sequence ID" value="TVU61944.1"/>
    <property type="molecule type" value="Genomic_DNA"/>
</dbReference>
<evidence type="ECO:0000256" key="2">
    <source>
        <dbReference type="ARBA" id="ARBA00023125"/>
    </source>
</evidence>
<dbReference type="PRINTS" id="PR00035">
    <property type="entry name" value="HTHGNTR"/>
</dbReference>
<dbReference type="InterPro" id="IPR008920">
    <property type="entry name" value="TF_FadR/GntR_C"/>
</dbReference>
<evidence type="ECO:0000313" key="5">
    <source>
        <dbReference type="EMBL" id="TVU61944.1"/>
    </source>
</evidence>
<dbReference type="PROSITE" id="PS50949">
    <property type="entry name" value="HTH_GNTR"/>
    <property type="match status" value="1"/>
</dbReference>
<evidence type="ECO:0000259" key="4">
    <source>
        <dbReference type="PROSITE" id="PS50949"/>
    </source>
</evidence>
<dbReference type="CDD" id="cd07377">
    <property type="entry name" value="WHTH_GntR"/>
    <property type="match status" value="1"/>
</dbReference>
<dbReference type="InterPro" id="IPR036388">
    <property type="entry name" value="WH-like_DNA-bd_sf"/>
</dbReference>
<dbReference type="OrthoDB" id="9816161at2"/>
<dbReference type="SMART" id="SM00895">
    <property type="entry name" value="FCD"/>
    <property type="match status" value="1"/>
</dbReference>
<keyword evidence="3" id="KW-0804">Transcription</keyword>
<evidence type="ECO:0000313" key="6">
    <source>
        <dbReference type="Proteomes" id="UP000316500"/>
    </source>
</evidence>
<organism evidence="5 6">
    <name type="scientific">Paenarthrobacter nitroguajacolicus</name>
    <name type="common">Arthrobacter nitroguajacolicus</name>
    <dbReference type="NCBI Taxonomy" id="211146"/>
    <lineage>
        <taxon>Bacteria</taxon>
        <taxon>Bacillati</taxon>
        <taxon>Actinomycetota</taxon>
        <taxon>Actinomycetes</taxon>
        <taxon>Micrococcales</taxon>
        <taxon>Micrococcaceae</taxon>
        <taxon>Paenarthrobacter</taxon>
    </lineage>
</organism>
<dbReference type="RefSeq" id="WP_144650991.1">
    <property type="nucleotide sequence ID" value="NZ_VNFK01000009.1"/>
</dbReference>
<feature type="domain" description="HTH gntR-type" evidence="4">
    <location>
        <begin position="14"/>
        <end position="81"/>
    </location>
</feature>
<dbReference type="AlphaFoldDB" id="A0A558GYH7"/>
<dbReference type="SUPFAM" id="SSF46785">
    <property type="entry name" value="Winged helix' DNA-binding domain"/>
    <property type="match status" value="1"/>
</dbReference>
<dbReference type="InterPro" id="IPR000524">
    <property type="entry name" value="Tscrpt_reg_HTH_GntR"/>
</dbReference>
<dbReference type="SMART" id="SM00345">
    <property type="entry name" value="HTH_GNTR"/>
    <property type="match status" value="1"/>
</dbReference>
<dbReference type="PANTHER" id="PTHR43537">
    <property type="entry name" value="TRANSCRIPTIONAL REGULATOR, GNTR FAMILY"/>
    <property type="match status" value="1"/>
</dbReference>
<evidence type="ECO:0000256" key="3">
    <source>
        <dbReference type="ARBA" id="ARBA00023163"/>
    </source>
</evidence>
<dbReference type="GO" id="GO:0003677">
    <property type="term" value="F:DNA binding"/>
    <property type="evidence" value="ECO:0007669"/>
    <property type="project" value="UniProtKB-KW"/>
</dbReference>
<proteinExistence type="predicted"/>
<gene>
    <name evidence="5" type="ORF">FQP90_12790</name>
</gene>
<reference evidence="5 6" key="1">
    <citation type="submission" date="2019-07" db="EMBL/GenBank/DDBJ databases">
        <title>Diversity of Bacteria from Kongsfjorden, Arctic.</title>
        <authorList>
            <person name="Yu Y."/>
        </authorList>
    </citation>
    <scope>NUCLEOTIDE SEQUENCE [LARGE SCALE GENOMIC DNA]</scope>
    <source>
        <strain evidence="5 6">SM1928</strain>
    </source>
</reference>
<dbReference type="SUPFAM" id="SSF48008">
    <property type="entry name" value="GntR ligand-binding domain-like"/>
    <property type="match status" value="1"/>
</dbReference>
<dbReference type="InterPro" id="IPR011711">
    <property type="entry name" value="GntR_C"/>
</dbReference>
<dbReference type="InterPro" id="IPR036390">
    <property type="entry name" value="WH_DNA-bd_sf"/>
</dbReference>
<dbReference type="Gene3D" id="1.20.120.530">
    <property type="entry name" value="GntR ligand-binding domain-like"/>
    <property type="match status" value="1"/>
</dbReference>
<dbReference type="Pfam" id="PF00392">
    <property type="entry name" value="GntR"/>
    <property type="match status" value="1"/>
</dbReference>
<dbReference type="Gene3D" id="1.10.10.10">
    <property type="entry name" value="Winged helix-like DNA-binding domain superfamily/Winged helix DNA-binding domain"/>
    <property type="match status" value="1"/>
</dbReference>
<evidence type="ECO:0000256" key="1">
    <source>
        <dbReference type="ARBA" id="ARBA00023015"/>
    </source>
</evidence>
<name>A0A558GYH7_PAENT</name>